<evidence type="ECO:0008006" key="6">
    <source>
        <dbReference type="Google" id="ProtNLM"/>
    </source>
</evidence>
<name>E3EKA3_PAEPS</name>
<sequence length="173" mass="19690">MLITQTIRREVKGEMKDVKVLFGSGRLSNDPPEITEVGENKTKVMRGDKNHPFAIAIPDPSMGKYDNGRFKPKYYNCELWGKNAENLAKLGYKGQKIEVFGRLKTHTYNGKEYENLTIERFELLEMRPKNDHESSKTAENGGDRDANAGATQNEENPFYDGKPIEISDDDIPF</sequence>
<dbReference type="PROSITE" id="PS50935">
    <property type="entry name" value="SSB"/>
    <property type="match status" value="1"/>
</dbReference>
<dbReference type="KEGG" id="ppm:PPSC2_27910"/>
<dbReference type="InterPro" id="IPR000424">
    <property type="entry name" value="Primosome_PriB/ssb"/>
</dbReference>
<dbReference type="Gene3D" id="2.40.50.140">
    <property type="entry name" value="Nucleic acid-binding proteins"/>
    <property type="match status" value="1"/>
</dbReference>
<evidence type="ECO:0000256" key="2">
    <source>
        <dbReference type="PROSITE-ProRule" id="PRU00252"/>
    </source>
</evidence>
<dbReference type="EMBL" id="CP002214">
    <property type="protein sequence ID" value="ADO59430.1"/>
    <property type="molecule type" value="Genomic_DNA"/>
</dbReference>
<dbReference type="HOGENOM" id="CLU_078758_6_2_9"/>
<feature type="region of interest" description="Disordered" evidence="3">
    <location>
        <begin position="127"/>
        <end position="173"/>
    </location>
</feature>
<dbReference type="CDD" id="cd04496">
    <property type="entry name" value="SSB_OBF"/>
    <property type="match status" value="1"/>
</dbReference>
<geneLocation type="plasmid" evidence="4 5">
    <name>pSC2</name>
</geneLocation>
<dbReference type="OrthoDB" id="9809878at2"/>
<accession>E3EKA3</accession>
<dbReference type="Proteomes" id="UP000006868">
    <property type="component" value="Plasmid pSC2"/>
</dbReference>
<dbReference type="PATRIC" id="fig|886882.15.peg.5914"/>
<dbReference type="GO" id="GO:0003697">
    <property type="term" value="F:single-stranded DNA binding"/>
    <property type="evidence" value="ECO:0007669"/>
    <property type="project" value="InterPro"/>
</dbReference>
<dbReference type="SUPFAM" id="SSF50249">
    <property type="entry name" value="Nucleic acid-binding proteins"/>
    <property type="match status" value="1"/>
</dbReference>
<proteinExistence type="predicted"/>
<keyword evidence="4" id="KW-0614">Plasmid</keyword>
<organism evidence="4 5">
    <name type="scientific">Paenibacillus polymyxa (strain SC2)</name>
    <name type="common">Bacillus polymyxa</name>
    <dbReference type="NCBI Taxonomy" id="886882"/>
    <lineage>
        <taxon>Bacteria</taxon>
        <taxon>Bacillati</taxon>
        <taxon>Bacillota</taxon>
        <taxon>Bacilli</taxon>
        <taxon>Bacillales</taxon>
        <taxon>Paenibacillaceae</taxon>
        <taxon>Paenibacillus</taxon>
    </lineage>
</organism>
<dbReference type="InterPro" id="IPR012340">
    <property type="entry name" value="NA-bd_OB-fold"/>
</dbReference>
<gene>
    <name evidence="4" type="ORF">PPSC2_27910</name>
</gene>
<protein>
    <recommendedName>
        <fullName evidence="6">Single-stranded DNA-binding protein</fullName>
    </recommendedName>
</protein>
<dbReference type="AlphaFoldDB" id="E3EKA3"/>
<evidence type="ECO:0000256" key="1">
    <source>
        <dbReference type="ARBA" id="ARBA00023125"/>
    </source>
</evidence>
<evidence type="ECO:0000256" key="3">
    <source>
        <dbReference type="SAM" id="MobiDB-lite"/>
    </source>
</evidence>
<dbReference type="eggNOG" id="COG0629">
    <property type="taxonomic scope" value="Bacteria"/>
</dbReference>
<dbReference type="RefSeq" id="WP_013385844.1">
    <property type="nucleotide sequence ID" value="NC_014628.2"/>
</dbReference>
<evidence type="ECO:0000313" key="5">
    <source>
        <dbReference type="Proteomes" id="UP000006868"/>
    </source>
</evidence>
<keyword evidence="1 2" id="KW-0238">DNA-binding</keyword>
<reference evidence="4 5" key="1">
    <citation type="journal article" date="2011" name="J. Bacteriol.">
        <title>Complete genome sequence of Paenibacillus polymyxa SC2, a strain of plant growth-promoting Rhizobacterium with broad-spectrum antimicrobial activity.</title>
        <authorList>
            <person name="Ma M."/>
            <person name="Wang C."/>
            <person name="Ding Y."/>
            <person name="Li L."/>
            <person name="Shen D."/>
            <person name="Jiang X."/>
            <person name="Guan D."/>
            <person name="Cao F."/>
            <person name="Chen H."/>
            <person name="Feng R."/>
            <person name="Wang X."/>
            <person name="Ge Y."/>
            <person name="Yao L."/>
            <person name="Bing X."/>
            <person name="Yang X."/>
            <person name="Li J."/>
            <person name="Du B."/>
        </authorList>
    </citation>
    <scope>NUCLEOTIDE SEQUENCE [LARGE SCALE GENOMIC DNA]</scope>
    <source>
        <strain evidence="4 5">SC2</strain>
        <plasmid evidence="5">pSC2</plasmid>
    </source>
</reference>
<feature type="compositionally biased region" description="Basic and acidic residues" evidence="3">
    <location>
        <begin position="127"/>
        <end position="146"/>
    </location>
</feature>
<evidence type="ECO:0000313" key="4">
    <source>
        <dbReference type="EMBL" id="ADO59430.1"/>
    </source>
</evidence>
<dbReference type="Pfam" id="PF00436">
    <property type="entry name" value="SSB"/>
    <property type="match status" value="1"/>
</dbReference>